<dbReference type="RefSeq" id="WP_074991190.1">
    <property type="nucleotide sequence ID" value="NZ_CP058692.1"/>
</dbReference>
<keyword evidence="4" id="KW-0614">Plasmid</keyword>
<evidence type="ECO:0000256" key="2">
    <source>
        <dbReference type="ARBA" id="ARBA00022729"/>
    </source>
</evidence>
<dbReference type="InterPro" id="IPR038161">
    <property type="entry name" value="VirB9/CagX/TrbG_C_sf"/>
</dbReference>
<evidence type="ECO:0000256" key="1">
    <source>
        <dbReference type="ARBA" id="ARBA00006135"/>
    </source>
</evidence>
<evidence type="ECO:0000313" key="5">
    <source>
        <dbReference type="Proteomes" id="UP000509322"/>
    </source>
</evidence>
<keyword evidence="2 3" id="KW-0732">Signal</keyword>
<feature type="chain" id="PRO_5028905195" evidence="3">
    <location>
        <begin position="24"/>
        <end position="243"/>
    </location>
</feature>
<organism evidence="4 5">
    <name type="scientific">Paracoccus pantotrophus</name>
    <name type="common">Thiosphaera pantotropha</name>
    <dbReference type="NCBI Taxonomy" id="82367"/>
    <lineage>
        <taxon>Bacteria</taxon>
        <taxon>Pseudomonadati</taxon>
        <taxon>Pseudomonadota</taxon>
        <taxon>Alphaproteobacteria</taxon>
        <taxon>Rhodobacterales</taxon>
        <taxon>Paracoccaceae</taxon>
        <taxon>Paracoccus</taxon>
    </lineage>
</organism>
<reference evidence="4 5" key="1">
    <citation type="submission" date="2020-07" db="EMBL/GenBank/DDBJ databases">
        <title>The complete genome of Paracoccus pantotrophus ACCC 10489.</title>
        <authorList>
            <person name="Si Y."/>
        </authorList>
    </citation>
    <scope>NUCLEOTIDE SEQUENCE [LARGE SCALE GENOMIC DNA]</scope>
    <source>
        <strain evidence="4 5">ACCC10489</strain>
        <plasmid evidence="4 5">unnamed2</plasmid>
    </source>
</reference>
<proteinExistence type="inferred from homology"/>
<dbReference type="CDD" id="cd06911">
    <property type="entry name" value="VirB9_CagX_TrbG"/>
    <property type="match status" value="1"/>
</dbReference>
<dbReference type="Gene3D" id="2.60.40.2500">
    <property type="match status" value="1"/>
</dbReference>
<dbReference type="AlphaFoldDB" id="A0A7H9C241"/>
<dbReference type="InterPro" id="IPR010258">
    <property type="entry name" value="Conjugal_tfr_TrbG/VirB9/CagX"/>
</dbReference>
<comment type="similarity">
    <text evidence="1">Belongs to the TrbG/VirB9 family.</text>
</comment>
<evidence type="ECO:0000256" key="3">
    <source>
        <dbReference type="SAM" id="SignalP"/>
    </source>
</evidence>
<name>A0A7H9C241_PARPN</name>
<evidence type="ECO:0000313" key="4">
    <source>
        <dbReference type="EMBL" id="QLH17058.1"/>
    </source>
</evidence>
<dbReference type="Proteomes" id="UP000509322">
    <property type="component" value="Plasmid unnamed2"/>
</dbReference>
<gene>
    <name evidence="4" type="ORF">HYQ43_22825</name>
</gene>
<protein>
    <submittedName>
        <fullName evidence="4">TrbG/VirB9 family P-type conjugative transfer protein</fullName>
    </submittedName>
</protein>
<geneLocation type="plasmid" evidence="4 5">
    <name>unnamed2</name>
</geneLocation>
<accession>A0A7H9C241</accession>
<dbReference type="InterPro" id="IPR033645">
    <property type="entry name" value="VirB9/CagX/TrbG_C"/>
</dbReference>
<dbReference type="Pfam" id="PF03524">
    <property type="entry name" value="CagX"/>
    <property type="match status" value="1"/>
</dbReference>
<sequence>MINPITTAAALAIIIAAPGIALAEARPQAGSRDSRVTYANYVSGQVYHVQTRVRNVTLIELGDGERIQSIAIGDSESFQIDKLEGSNVFTVKPVIEGASTNMTVETDRRFYFMQVVETARGTPSWSVKFTVPGQGRSQRRASSAAAEAAATLPRMRYAVSTKSTGANFAPIGVSDDGTKTYFKIPAGAPMPSVFRADAKGLEYTVNTTTDGTVITAAGRSDRWVLRYGDSYVCITGEPAQVVR</sequence>
<feature type="signal peptide" evidence="3">
    <location>
        <begin position="1"/>
        <end position="23"/>
    </location>
</feature>
<dbReference type="EMBL" id="CP058692">
    <property type="protein sequence ID" value="QLH17058.1"/>
    <property type="molecule type" value="Genomic_DNA"/>
</dbReference>